<name>A0ACC2JXZ9_9PEZI</name>
<accession>A0ACC2JXZ9</accession>
<comment type="caution">
    <text evidence="1">The sequence shown here is derived from an EMBL/GenBank/DDBJ whole genome shotgun (WGS) entry which is preliminary data.</text>
</comment>
<dbReference type="EMBL" id="JAPUUL010000146">
    <property type="protein sequence ID" value="KAJ8132334.1"/>
    <property type="molecule type" value="Genomic_DNA"/>
</dbReference>
<reference evidence="1" key="1">
    <citation type="submission" date="2022-12" db="EMBL/GenBank/DDBJ databases">
        <title>Genome Sequence of Lasiodiplodia mahajangana.</title>
        <authorList>
            <person name="Buettner E."/>
        </authorList>
    </citation>
    <scope>NUCLEOTIDE SEQUENCE</scope>
    <source>
        <strain evidence="1">VT137</strain>
    </source>
</reference>
<evidence type="ECO:0000313" key="1">
    <source>
        <dbReference type="EMBL" id="KAJ8132334.1"/>
    </source>
</evidence>
<proteinExistence type="predicted"/>
<gene>
    <name evidence="1" type="ORF">O1611_g1294</name>
</gene>
<dbReference type="Proteomes" id="UP001153332">
    <property type="component" value="Unassembled WGS sequence"/>
</dbReference>
<evidence type="ECO:0000313" key="2">
    <source>
        <dbReference type="Proteomes" id="UP001153332"/>
    </source>
</evidence>
<keyword evidence="2" id="KW-1185">Reference proteome</keyword>
<organism evidence="1 2">
    <name type="scientific">Lasiodiplodia mahajangana</name>
    <dbReference type="NCBI Taxonomy" id="1108764"/>
    <lineage>
        <taxon>Eukaryota</taxon>
        <taxon>Fungi</taxon>
        <taxon>Dikarya</taxon>
        <taxon>Ascomycota</taxon>
        <taxon>Pezizomycotina</taxon>
        <taxon>Dothideomycetes</taxon>
        <taxon>Dothideomycetes incertae sedis</taxon>
        <taxon>Botryosphaeriales</taxon>
        <taxon>Botryosphaeriaceae</taxon>
        <taxon>Lasiodiplodia</taxon>
    </lineage>
</organism>
<sequence>MSSDSESSAVGEEDWEPWLHLQNHIWRDYREKGDVVDRLRDMGKTFNFYKNPANRPLLPTDNVLRYFDNRKWSQKPYATAFYSGSEIESSTQSTDGDIIVARTRYEEVKAYFQDKTRYVAQKVLGAGGNGLAVHFRDTGPKLEIPERDIVVKVALAGWQWTGIEKEKRMMRKVKDSAHCVQIIDPPVIGMDADKRVTLPLQREDSSVDGDSSGNESLTSRVIRRRYNKPKRPSRRTRQQARQQAAKERRKKIRVEQIEKEIRKQEKAGTRKDYIAMEYMQYGTLGSLIAKRNDCPAKEEKYSRIPNRVLWEFWLCLIRACIAMEYPPRKFHPHRSRHKALYYRELLKNNMLRTCQSLGIKIFGDPKGPDSESSLYDLNENLPTTEEKRERIQNMVHFDLDPSNIFIAGFQIDQGKPEQLEEAQGDSDSQNSDSQNPAEVMRPDDRVHDEHVLVPRLKVGDFGVSRCVKREKRNEYYHELRRNGKHGEHPPESFGPEWEKIEVKRDGNALAESRICGYYSNKTNIWGIAMSMWELITGYEPPVPPEPQPPYSEVDLYPPINNLGQTLLDGIFEDPQYVDFKISYCALLLDPREGSRYSWVDEALRDIIFQCLYHKPDDRPTLEELQNQAELALQPDTFPEESDNYIRDWIDYWFNDAVASQSSSPGSAVPPAPQGGIAGPSNAAPPDIPMDLEALVASIAQEDPNNPVRLAMQYRFNADFPHGWERIFNAATKLRCGLIALSDSLLHQLGLNPAINGVRINLTRLPTPDDLLKIHSDILKEGKLNEYVGADVERNSDVSLDILAVILQEWGAKVNIQLQLGVKLENRDGVFVTSSPHDNPKIIWIWNDNIRDLAVLEGDGPQQIPERNHFEGLRAKSPPPPPPDVEEDLPDYEDDLPDYEDSE</sequence>
<protein>
    <submittedName>
        <fullName evidence="1">Uncharacterized protein</fullName>
    </submittedName>
</protein>